<name>A0ABN4HPF8_9COXI</name>
<evidence type="ECO:0000256" key="11">
    <source>
        <dbReference type="HAMAP-Rule" id="MF_00244"/>
    </source>
</evidence>
<dbReference type="NCBIfam" id="NF000839">
    <property type="entry name" value="PRK00071.1-1"/>
    <property type="match status" value="1"/>
</dbReference>
<proteinExistence type="inferred from homology"/>
<dbReference type="GO" id="GO:0016779">
    <property type="term" value="F:nucleotidyltransferase activity"/>
    <property type="evidence" value="ECO:0007669"/>
    <property type="project" value="UniProtKB-KW"/>
</dbReference>
<keyword evidence="4 11" id="KW-0662">Pyridine nucleotide biosynthesis</keyword>
<comment type="pathway">
    <text evidence="2 11">Cofactor biosynthesis; NAD(+) biosynthesis; deamido-NAD(+) from nicotinate D-ribonucleotide: step 1/1.</text>
</comment>
<evidence type="ECO:0000256" key="6">
    <source>
        <dbReference type="ARBA" id="ARBA00022695"/>
    </source>
</evidence>
<reference evidence="13 14" key="1">
    <citation type="journal article" date="2015" name="Genome Biol. Evol.">
        <title>Distinctive Genome Reduction Rates Revealed by Genomic Analyses of Two Coxiella-Like Endosymbionts in Ticks.</title>
        <authorList>
            <person name="Gottlieb Y."/>
            <person name="Lalzar I."/>
            <person name="Klasson L."/>
        </authorList>
    </citation>
    <scope>NUCLEOTIDE SEQUENCE [LARGE SCALE GENOMIC DNA]</scope>
    <source>
        <strain evidence="13 14">CRt</strain>
    </source>
</reference>
<dbReference type="EC" id="2.7.7.18" evidence="11"/>
<dbReference type="NCBIfam" id="TIGR00125">
    <property type="entry name" value="cyt_tran_rel"/>
    <property type="match status" value="1"/>
</dbReference>
<dbReference type="SUPFAM" id="SSF52374">
    <property type="entry name" value="Nucleotidylyl transferase"/>
    <property type="match status" value="1"/>
</dbReference>
<dbReference type="EMBL" id="CP011126">
    <property type="protein sequence ID" value="AKQ33585.1"/>
    <property type="molecule type" value="Genomic_DNA"/>
</dbReference>
<evidence type="ECO:0000256" key="9">
    <source>
        <dbReference type="ARBA" id="ARBA00023027"/>
    </source>
</evidence>
<comment type="similarity">
    <text evidence="3 11">Belongs to the NadD family.</text>
</comment>
<evidence type="ECO:0000256" key="2">
    <source>
        <dbReference type="ARBA" id="ARBA00005019"/>
    </source>
</evidence>
<dbReference type="PANTHER" id="PTHR39321">
    <property type="entry name" value="NICOTINATE-NUCLEOTIDE ADENYLYLTRANSFERASE-RELATED"/>
    <property type="match status" value="1"/>
</dbReference>
<keyword evidence="9 11" id="KW-0520">NAD</keyword>
<evidence type="ECO:0000259" key="12">
    <source>
        <dbReference type="Pfam" id="PF01467"/>
    </source>
</evidence>
<evidence type="ECO:0000313" key="13">
    <source>
        <dbReference type="EMBL" id="AKQ33585.1"/>
    </source>
</evidence>
<dbReference type="InterPro" id="IPR005248">
    <property type="entry name" value="NadD/NMNAT"/>
</dbReference>
<dbReference type="NCBIfam" id="TIGR00482">
    <property type="entry name" value="nicotinate (nicotinamide) nucleotide adenylyltransferase"/>
    <property type="match status" value="1"/>
</dbReference>
<keyword evidence="8 11" id="KW-0067">ATP-binding</keyword>
<keyword evidence="6 11" id="KW-0548">Nucleotidyltransferase</keyword>
<dbReference type="Gene3D" id="3.40.50.620">
    <property type="entry name" value="HUPs"/>
    <property type="match status" value="1"/>
</dbReference>
<sequence length="213" mass="24724">MSFPLLGLFGGTFDPIHNGHIDILSQLVEKLTFKNIQLIPCGQPPHRPQPIASPIDRLEMIKHTISNRSIFSVNDVEVVRKEISYTIYTLQYLRNSFPDHSLCFILSTAAFADFNLWHHYTEFLTYCHLIVINRENYYLPTAKWLEILLQHRTEDPDDLAEFLSGKILFQQLHTYPISATEIRGYLAKGNYSAVESMLPKSVLEYIKKYGLYR</sequence>
<feature type="domain" description="Cytidyltransferase-like" evidence="12">
    <location>
        <begin position="8"/>
        <end position="183"/>
    </location>
</feature>
<gene>
    <name evidence="11 13" type="primary">nadD</name>
    <name evidence="13" type="ORF">CleRT_07720</name>
</gene>
<comment type="catalytic activity">
    <reaction evidence="10 11">
        <text>nicotinate beta-D-ribonucleotide + ATP + H(+) = deamido-NAD(+) + diphosphate</text>
        <dbReference type="Rhea" id="RHEA:22860"/>
        <dbReference type="ChEBI" id="CHEBI:15378"/>
        <dbReference type="ChEBI" id="CHEBI:30616"/>
        <dbReference type="ChEBI" id="CHEBI:33019"/>
        <dbReference type="ChEBI" id="CHEBI:57502"/>
        <dbReference type="ChEBI" id="CHEBI:58437"/>
        <dbReference type="EC" id="2.7.7.18"/>
    </reaction>
</comment>
<evidence type="ECO:0000256" key="7">
    <source>
        <dbReference type="ARBA" id="ARBA00022741"/>
    </source>
</evidence>
<evidence type="ECO:0000313" key="14">
    <source>
        <dbReference type="Proteomes" id="UP000063965"/>
    </source>
</evidence>
<dbReference type="Pfam" id="PF01467">
    <property type="entry name" value="CTP_transf_like"/>
    <property type="match status" value="1"/>
</dbReference>
<evidence type="ECO:0000256" key="5">
    <source>
        <dbReference type="ARBA" id="ARBA00022679"/>
    </source>
</evidence>
<evidence type="ECO:0000256" key="4">
    <source>
        <dbReference type="ARBA" id="ARBA00022642"/>
    </source>
</evidence>
<keyword evidence="5 11" id="KW-0808">Transferase</keyword>
<dbReference type="InterPro" id="IPR004821">
    <property type="entry name" value="Cyt_trans-like"/>
</dbReference>
<keyword evidence="14" id="KW-1185">Reference proteome</keyword>
<evidence type="ECO:0000256" key="3">
    <source>
        <dbReference type="ARBA" id="ARBA00009014"/>
    </source>
</evidence>
<dbReference type="RefSeq" id="WP_048875184.1">
    <property type="nucleotide sequence ID" value="NZ_CP011126.1"/>
</dbReference>
<dbReference type="PANTHER" id="PTHR39321:SF3">
    <property type="entry name" value="PHOSPHOPANTETHEINE ADENYLYLTRANSFERASE"/>
    <property type="match status" value="1"/>
</dbReference>
<accession>A0ABN4HPF8</accession>
<evidence type="ECO:0000256" key="1">
    <source>
        <dbReference type="ARBA" id="ARBA00002324"/>
    </source>
</evidence>
<comment type="function">
    <text evidence="1 11">Catalyzes the reversible adenylation of nicotinate mononucleotide (NaMN) to nicotinic acid adenine dinucleotide (NaAD).</text>
</comment>
<dbReference type="InterPro" id="IPR014729">
    <property type="entry name" value="Rossmann-like_a/b/a_fold"/>
</dbReference>
<keyword evidence="7 11" id="KW-0547">Nucleotide-binding</keyword>
<dbReference type="CDD" id="cd02165">
    <property type="entry name" value="NMNAT"/>
    <property type="match status" value="1"/>
</dbReference>
<dbReference type="Proteomes" id="UP000063965">
    <property type="component" value="Chromosome"/>
</dbReference>
<dbReference type="HAMAP" id="MF_00244">
    <property type="entry name" value="NaMN_adenylyltr"/>
    <property type="match status" value="1"/>
</dbReference>
<protein>
    <recommendedName>
        <fullName evidence="11">Probable nicotinate-nucleotide adenylyltransferase</fullName>
        <ecNumber evidence="11">2.7.7.18</ecNumber>
    </recommendedName>
    <alternativeName>
        <fullName evidence="11">Deamido-NAD(+) diphosphorylase</fullName>
    </alternativeName>
    <alternativeName>
        <fullName evidence="11">Deamido-NAD(+) pyrophosphorylase</fullName>
    </alternativeName>
    <alternativeName>
        <fullName evidence="11">Nicotinate mononucleotide adenylyltransferase</fullName>
        <shortName evidence="11">NaMN adenylyltransferase</shortName>
    </alternativeName>
</protein>
<evidence type="ECO:0000256" key="10">
    <source>
        <dbReference type="ARBA" id="ARBA00048721"/>
    </source>
</evidence>
<evidence type="ECO:0000256" key="8">
    <source>
        <dbReference type="ARBA" id="ARBA00022840"/>
    </source>
</evidence>
<organism evidence="13 14">
    <name type="scientific">Candidatus Coxiella mudrowiae</name>
    <dbReference type="NCBI Taxonomy" id="2054173"/>
    <lineage>
        <taxon>Bacteria</taxon>
        <taxon>Pseudomonadati</taxon>
        <taxon>Pseudomonadota</taxon>
        <taxon>Gammaproteobacteria</taxon>
        <taxon>Legionellales</taxon>
        <taxon>Coxiellaceae</taxon>
        <taxon>Coxiella</taxon>
    </lineage>
</organism>